<keyword evidence="6 7" id="KW-0472">Membrane</keyword>
<keyword evidence="3" id="KW-1003">Cell membrane</keyword>
<comment type="similarity">
    <text evidence="2">Belongs to the GSP F family.</text>
</comment>
<sequence length="337" mass="38204">MKILTKNLFTDKKLKPQKQAEYLLVLSRLTMNGFSIKQAINCLKMLEDKNDIFDLIYQDLQMGEMIAHAMRHLKLPPVINNQLMIAQSNGGLQQTLFQSGMILQNKSRQKEKLMDLLAYPAFIMLFLVVMLVGMKVYIIPQMNLANDSDLINIFIMSIISLIVLTFVGITYFIYRLKKMTEYQRATVLIKLPIIGKTYASFFQFIILQGLGMQVGSGMNLHDICSSSQLFEQGSIQCALSYKFSTGMGCGKNIYSLIENEPLLPNELKMILQSGGSTKEIGQDLILMSELKFEETQRRLKKILNLVQPILFGVIAIVILVTYLIVLLPVYGMMKGLT</sequence>
<dbReference type="InterPro" id="IPR042094">
    <property type="entry name" value="T2SS_GspF_sf"/>
</dbReference>
<keyword evidence="5 7" id="KW-1133">Transmembrane helix</keyword>
<dbReference type="eggNOG" id="COG1459">
    <property type="taxonomic scope" value="Bacteria"/>
</dbReference>
<dbReference type="OrthoDB" id="2324921at2"/>
<evidence type="ECO:0000256" key="1">
    <source>
        <dbReference type="ARBA" id="ARBA00004651"/>
    </source>
</evidence>
<dbReference type="GO" id="GO:0005886">
    <property type="term" value="C:plasma membrane"/>
    <property type="evidence" value="ECO:0007669"/>
    <property type="project" value="UniProtKB-SubCell"/>
</dbReference>
<feature type="domain" description="Type II secretion system protein GspF" evidence="8">
    <location>
        <begin position="250"/>
        <end position="328"/>
    </location>
</feature>
<evidence type="ECO:0000259" key="8">
    <source>
        <dbReference type="Pfam" id="PF00482"/>
    </source>
</evidence>
<accession>A0A0R1KAF7</accession>
<evidence type="ECO:0000313" key="10">
    <source>
        <dbReference type="Proteomes" id="UP000051248"/>
    </source>
</evidence>
<evidence type="ECO:0000313" key="9">
    <source>
        <dbReference type="EMBL" id="KRK80312.1"/>
    </source>
</evidence>
<dbReference type="PANTHER" id="PTHR30012">
    <property type="entry name" value="GENERAL SECRETION PATHWAY PROTEIN"/>
    <property type="match status" value="1"/>
</dbReference>
<proteinExistence type="inferred from homology"/>
<dbReference type="PATRIC" id="fig|1423775.4.peg.2265"/>
<dbReference type="InterPro" id="IPR003004">
    <property type="entry name" value="GspF/PilC"/>
</dbReference>
<evidence type="ECO:0000256" key="4">
    <source>
        <dbReference type="ARBA" id="ARBA00022692"/>
    </source>
</evidence>
<evidence type="ECO:0000256" key="6">
    <source>
        <dbReference type="ARBA" id="ARBA00023136"/>
    </source>
</evidence>
<feature type="transmembrane region" description="Helical" evidence="7">
    <location>
        <begin position="305"/>
        <end position="330"/>
    </location>
</feature>
<protein>
    <submittedName>
        <fullName evidence="9">ComG operon protein 2</fullName>
    </submittedName>
</protein>
<gene>
    <name evidence="9" type="ORF">FD03_GL002227</name>
</gene>
<feature type="domain" description="Type II secretion system protein GspF" evidence="8">
    <location>
        <begin position="25"/>
        <end position="140"/>
    </location>
</feature>
<dbReference type="AlphaFoldDB" id="A0A0R1KAF7"/>
<dbReference type="EMBL" id="AZDZ01000004">
    <property type="protein sequence ID" value="KRK80312.1"/>
    <property type="molecule type" value="Genomic_DNA"/>
</dbReference>
<keyword evidence="4 7" id="KW-0812">Transmembrane</keyword>
<name>A0A0R1KAF7_9LACO</name>
<organism evidence="9 10">
    <name type="scientific">Companilactobacillus nodensis DSM 19682 = JCM 14932 = NBRC 107160</name>
    <dbReference type="NCBI Taxonomy" id="1423775"/>
    <lineage>
        <taxon>Bacteria</taxon>
        <taxon>Bacillati</taxon>
        <taxon>Bacillota</taxon>
        <taxon>Bacilli</taxon>
        <taxon>Lactobacillales</taxon>
        <taxon>Lactobacillaceae</taxon>
        <taxon>Companilactobacillus</taxon>
    </lineage>
</organism>
<reference evidence="9 10" key="1">
    <citation type="journal article" date="2015" name="Genome Announc.">
        <title>Expanding the biotechnology potential of lactobacilli through comparative genomics of 213 strains and associated genera.</title>
        <authorList>
            <person name="Sun Z."/>
            <person name="Harris H.M."/>
            <person name="McCann A."/>
            <person name="Guo C."/>
            <person name="Argimon S."/>
            <person name="Zhang W."/>
            <person name="Yang X."/>
            <person name="Jeffery I.B."/>
            <person name="Cooney J.C."/>
            <person name="Kagawa T.F."/>
            <person name="Liu W."/>
            <person name="Song Y."/>
            <person name="Salvetti E."/>
            <person name="Wrobel A."/>
            <person name="Rasinkangas P."/>
            <person name="Parkhill J."/>
            <person name="Rea M.C."/>
            <person name="O'Sullivan O."/>
            <person name="Ritari J."/>
            <person name="Douillard F.P."/>
            <person name="Paul Ross R."/>
            <person name="Yang R."/>
            <person name="Briner A.E."/>
            <person name="Felis G.E."/>
            <person name="de Vos W.M."/>
            <person name="Barrangou R."/>
            <person name="Klaenhammer T.R."/>
            <person name="Caufield P.W."/>
            <person name="Cui Y."/>
            <person name="Zhang H."/>
            <person name="O'Toole P.W."/>
        </authorList>
    </citation>
    <scope>NUCLEOTIDE SEQUENCE [LARGE SCALE GENOMIC DNA]</scope>
    <source>
        <strain evidence="9 10">DSM 19682</strain>
    </source>
</reference>
<dbReference type="PANTHER" id="PTHR30012:SF0">
    <property type="entry name" value="TYPE II SECRETION SYSTEM PROTEIN F-RELATED"/>
    <property type="match status" value="1"/>
</dbReference>
<feature type="transmembrane region" description="Helical" evidence="7">
    <location>
        <begin position="150"/>
        <end position="174"/>
    </location>
</feature>
<evidence type="ECO:0000256" key="2">
    <source>
        <dbReference type="ARBA" id="ARBA00005745"/>
    </source>
</evidence>
<keyword evidence="10" id="KW-1185">Reference proteome</keyword>
<dbReference type="Proteomes" id="UP000051248">
    <property type="component" value="Unassembled WGS sequence"/>
</dbReference>
<dbReference type="RefSeq" id="WP_025024793.1">
    <property type="nucleotide sequence ID" value="NZ_AZDZ01000004.1"/>
</dbReference>
<dbReference type="STRING" id="1423775.FD03_GL002227"/>
<comment type="caution">
    <text evidence="9">The sequence shown here is derived from an EMBL/GenBank/DDBJ whole genome shotgun (WGS) entry which is preliminary data.</text>
</comment>
<feature type="transmembrane region" description="Helical" evidence="7">
    <location>
        <begin position="116"/>
        <end position="138"/>
    </location>
</feature>
<dbReference type="Gene3D" id="1.20.81.30">
    <property type="entry name" value="Type II secretion system (T2SS), domain F"/>
    <property type="match status" value="1"/>
</dbReference>
<evidence type="ECO:0000256" key="7">
    <source>
        <dbReference type="SAM" id="Phobius"/>
    </source>
</evidence>
<dbReference type="PRINTS" id="PR00812">
    <property type="entry name" value="BCTERIALGSPF"/>
</dbReference>
<evidence type="ECO:0000256" key="5">
    <source>
        <dbReference type="ARBA" id="ARBA00022989"/>
    </source>
</evidence>
<comment type="subcellular location">
    <subcellularLocation>
        <location evidence="1">Cell membrane</location>
        <topology evidence="1">Multi-pass membrane protein</topology>
    </subcellularLocation>
</comment>
<dbReference type="Pfam" id="PF00482">
    <property type="entry name" value="T2SSF"/>
    <property type="match status" value="2"/>
</dbReference>
<evidence type="ECO:0000256" key="3">
    <source>
        <dbReference type="ARBA" id="ARBA00022475"/>
    </source>
</evidence>
<dbReference type="InterPro" id="IPR018076">
    <property type="entry name" value="T2SS_GspF_dom"/>
</dbReference>